<evidence type="ECO:0000256" key="9">
    <source>
        <dbReference type="ARBA" id="ARBA00023136"/>
    </source>
</evidence>
<evidence type="ECO:0000313" key="13">
    <source>
        <dbReference type="Proteomes" id="UP001368270"/>
    </source>
</evidence>
<dbReference type="InterPro" id="IPR003594">
    <property type="entry name" value="HATPase_dom"/>
</dbReference>
<evidence type="ECO:0000256" key="10">
    <source>
        <dbReference type="SAM" id="Phobius"/>
    </source>
</evidence>
<dbReference type="InterPro" id="IPR036890">
    <property type="entry name" value="HATPase_C_sf"/>
</dbReference>
<dbReference type="SUPFAM" id="SSF55874">
    <property type="entry name" value="ATPase domain of HSP90 chaperone/DNA topoisomerase II/histidine kinase"/>
    <property type="match status" value="1"/>
</dbReference>
<proteinExistence type="predicted"/>
<dbReference type="PANTHER" id="PTHR45436">
    <property type="entry name" value="SENSOR HISTIDINE KINASE YKOH"/>
    <property type="match status" value="1"/>
</dbReference>
<dbReference type="SMART" id="SM00388">
    <property type="entry name" value="HisKA"/>
    <property type="match status" value="1"/>
</dbReference>
<evidence type="ECO:0000256" key="7">
    <source>
        <dbReference type="ARBA" id="ARBA00022777"/>
    </source>
</evidence>
<evidence type="ECO:0000256" key="5">
    <source>
        <dbReference type="ARBA" id="ARBA00022679"/>
    </source>
</evidence>
<accession>A0ABU8QI78</accession>
<dbReference type="InterPro" id="IPR003661">
    <property type="entry name" value="HisK_dim/P_dom"/>
</dbReference>
<dbReference type="InterPro" id="IPR013727">
    <property type="entry name" value="2CSK_N"/>
</dbReference>
<dbReference type="Pfam" id="PF00512">
    <property type="entry name" value="HisKA"/>
    <property type="match status" value="1"/>
</dbReference>
<dbReference type="Gene3D" id="1.10.287.130">
    <property type="match status" value="1"/>
</dbReference>
<evidence type="ECO:0000256" key="3">
    <source>
        <dbReference type="ARBA" id="ARBA00012438"/>
    </source>
</evidence>
<evidence type="ECO:0000256" key="6">
    <source>
        <dbReference type="ARBA" id="ARBA00022692"/>
    </source>
</evidence>
<organism evidence="12 13">
    <name type="scientific">Cognatishimia coralii</name>
    <dbReference type="NCBI Taxonomy" id="3083254"/>
    <lineage>
        <taxon>Bacteria</taxon>
        <taxon>Pseudomonadati</taxon>
        <taxon>Pseudomonadota</taxon>
        <taxon>Alphaproteobacteria</taxon>
        <taxon>Rhodobacterales</taxon>
        <taxon>Paracoccaceae</taxon>
        <taxon>Cognatishimia</taxon>
    </lineage>
</organism>
<dbReference type="RefSeq" id="WP_339403956.1">
    <property type="nucleotide sequence ID" value="NZ_JBBGAZ010000007.1"/>
</dbReference>
<sequence length="453" mass="49179">MILRGSLRLRLLALILLPLAVISLFAMLWRYSEARTTAQEIFDRNLLLMGFAVARDVALSGGDTLAPSTQAVFKDASGGDVFYHVYGPDGSFVTGYSSPPTTSLSSPSSDEPIQQYDATHQGVPVRVARLFEEASVDGIEGNTVVTVWQRLDQRDAFVQQTGRRAIAVVLLLLGSVAMLVLFGVGIGLRPLNELEDAIQKRSGADLSPILRQVPEETKGIVARLNSLFAKVTEAQEAQQRFVSLAAHQLRNPVAAIHTMAEATQNAQTLQESKSRADTLVEGTRNAVRLTNQLLSFERVKGGIPKFEVVDLSDLLQSVAQTIAPKASRAGVDLEIVMENGPPSCLGDQTLLREALINLVENALLHGGKNISYIRVSVEKTAAEIWLTVENDGNAIDPSDRQRIFDRFSQASHDTGAGLGLSIASEIAKLHSGALELDNLQPVRFILRIGRQSR</sequence>
<keyword evidence="6 10" id="KW-0812">Transmembrane</keyword>
<evidence type="ECO:0000259" key="11">
    <source>
        <dbReference type="PROSITE" id="PS50109"/>
    </source>
</evidence>
<reference evidence="12 13" key="1">
    <citation type="submission" date="2024-03" db="EMBL/GenBank/DDBJ databases">
        <title>Cognatishimia coralii sp. nov., a marine bacterium isolated from coral surrounding seawater.</title>
        <authorList>
            <person name="Liu X."/>
            <person name="Liu S."/>
            <person name="Sun H."/>
            <person name="Zhang Y."/>
        </authorList>
    </citation>
    <scope>NUCLEOTIDE SEQUENCE [LARGE SCALE GENOMIC DNA]</scope>
    <source>
        <strain evidence="12 13">D5M38</strain>
    </source>
</reference>
<dbReference type="SMART" id="SM00387">
    <property type="entry name" value="HATPase_c"/>
    <property type="match status" value="1"/>
</dbReference>
<dbReference type="Pfam" id="PF02518">
    <property type="entry name" value="HATPase_c"/>
    <property type="match status" value="1"/>
</dbReference>
<dbReference type="Gene3D" id="3.30.565.10">
    <property type="entry name" value="Histidine kinase-like ATPase, C-terminal domain"/>
    <property type="match status" value="1"/>
</dbReference>
<keyword evidence="8 10" id="KW-1133">Transmembrane helix</keyword>
<evidence type="ECO:0000256" key="1">
    <source>
        <dbReference type="ARBA" id="ARBA00000085"/>
    </source>
</evidence>
<feature type="domain" description="Histidine kinase" evidence="11">
    <location>
        <begin position="244"/>
        <end position="452"/>
    </location>
</feature>
<dbReference type="EC" id="2.7.13.3" evidence="3"/>
<dbReference type="SUPFAM" id="SSF47384">
    <property type="entry name" value="Homodimeric domain of signal transducing histidine kinase"/>
    <property type="match status" value="1"/>
</dbReference>
<keyword evidence="7 12" id="KW-0418">Kinase</keyword>
<evidence type="ECO:0000256" key="4">
    <source>
        <dbReference type="ARBA" id="ARBA00022553"/>
    </source>
</evidence>
<dbReference type="InterPro" id="IPR050428">
    <property type="entry name" value="TCS_sensor_his_kinase"/>
</dbReference>
<comment type="subcellular location">
    <subcellularLocation>
        <location evidence="2">Membrane</location>
    </subcellularLocation>
</comment>
<dbReference type="Proteomes" id="UP001368270">
    <property type="component" value="Unassembled WGS sequence"/>
</dbReference>
<dbReference type="EMBL" id="JBBGAZ010000007">
    <property type="protein sequence ID" value="MEJ5219127.1"/>
    <property type="molecule type" value="Genomic_DNA"/>
</dbReference>
<keyword evidence="4" id="KW-0597">Phosphoprotein</keyword>
<comment type="caution">
    <text evidence="12">The sequence shown here is derived from an EMBL/GenBank/DDBJ whole genome shotgun (WGS) entry which is preliminary data.</text>
</comment>
<dbReference type="Pfam" id="PF08521">
    <property type="entry name" value="2CSK_N"/>
    <property type="match status" value="1"/>
</dbReference>
<dbReference type="PANTHER" id="PTHR45436:SF5">
    <property type="entry name" value="SENSOR HISTIDINE KINASE TRCS"/>
    <property type="match status" value="1"/>
</dbReference>
<evidence type="ECO:0000313" key="12">
    <source>
        <dbReference type="EMBL" id="MEJ5219127.1"/>
    </source>
</evidence>
<dbReference type="InterPro" id="IPR005467">
    <property type="entry name" value="His_kinase_dom"/>
</dbReference>
<name>A0ABU8QI78_9RHOB</name>
<keyword evidence="5 12" id="KW-0808">Transferase</keyword>
<gene>
    <name evidence="12" type="ORF">WG622_12800</name>
</gene>
<feature type="transmembrane region" description="Helical" evidence="10">
    <location>
        <begin position="165"/>
        <end position="188"/>
    </location>
</feature>
<dbReference type="PRINTS" id="PR00344">
    <property type="entry name" value="BCTRLSENSOR"/>
</dbReference>
<keyword evidence="9 10" id="KW-0472">Membrane</keyword>
<dbReference type="GO" id="GO:0004673">
    <property type="term" value="F:protein histidine kinase activity"/>
    <property type="evidence" value="ECO:0007669"/>
    <property type="project" value="UniProtKB-EC"/>
</dbReference>
<evidence type="ECO:0000256" key="2">
    <source>
        <dbReference type="ARBA" id="ARBA00004370"/>
    </source>
</evidence>
<dbReference type="InterPro" id="IPR004358">
    <property type="entry name" value="Sig_transdc_His_kin-like_C"/>
</dbReference>
<dbReference type="InterPro" id="IPR036097">
    <property type="entry name" value="HisK_dim/P_sf"/>
</dbReference>
<protein>
    <recommendedName>
        <fullName evidence="3">histidine kinase</fullName>
        <ecNumber evidence="3">2.7.13.3</ecNumber>
    </recommendedName>
</protein>
<comment type="catalytic activity">
    <reaction evidence="1">
        <text>ATP + protein L-histidine = ADP + protein N-phospho-L-histidine.</text>
        <dbReference type="EC" id="2.7.13.3"/>
    </reaction>
</comment>
<dbReference type="CDD" id="cd00082">
    <property type="entry name" value="HisKA"/>
    <property type="match status" value="1"/>
</dbReference>
<dbReference type="PROSITE" id="PS50109">
    <property type="entry name" value="HIS_KIN"/>
    <property type="match status" value="1"/>
</dbReference>
<keyword evidence="13" id="KW-1185">Reference proteome</keyword>
<evidence type="ECO:0000256" key="8">
    <source>
        <dbReference type="ARBA" id="ARBA00022989"/>
    </source>
</evidence>